<feature type="domain" description="BioF2-like acetyltransferase" evidence="1">
    <location>
        <begin position="172"/>
        <end position="301"/>
    </location>
</feature>
<protein>
    <recommendedName>
        <fullName evidence="1">BioF2-like acetyltransferase domain-containing protein</fullName>
    </recommendedName>
</protein>
<dbReference type="InterPro" id="IPR016181">
    <property type="entry name" value="Acyl_CoA_acyltransferase"/>
</dbReference>
<evidence type="ECO:0000313" key="2">
    <source>
        <dbReference type="EMBL" id="GGY07637.1"/>
    </source>
</evidence>
<comment type="caution">
    <text evidence="2">The sequence shown here is derived from an EMBL/GenBank/DDBJ whole genome shotgun (WGS) entry which is preliminary data.</text>
</comment>
<reference evidence="2" key="1">
    <citation type="journal article" date="2014" name="Int. J. Syst. Evol. Microbiol.">
        <title>Complete genome sequence of Corynebacterium casei LMG S-19264T (=DSM 44701T), isolated from a smear-ripened cheese.</title>
        <authorList>
            <consortium name="US DOE Joint Genome Institute (JGI-PGF)"/>
            <person name="Walter F."/>
            <person name="Albersmeier A."/>
            <person name="Kalinowski J."/>
            <person name="Ruckert C."/>
        </authorList>
    </citation>
    <scope>NUCLEOTIDE SEQUENCE</scope>
    <source>
        <strain evidence="2">JCM 4790</strain>
    </source>
</reference>
<dbReference type="AlphaFoldDB" id="A0A918U7X9"/>
<dbReference type="Pfam" id="PF13480">
    <property type="entry name" value="Acetyltransf_6"/>
    <property type="match status" value="1"/>
</dbReference>
<dbReference type="Proteomes" id="UP000619244">
    <property type="component" value="Unassembled WGS sequence"/>
</dbReference>
<dbReference type="EMBL" id="BMVU01000063">
    <property type="protein sequence ID" value="GGY07637.1"/>
    <property type="molecule type" value="Genomic_DNA"/>
</dbReference>
<evidence type="ECO:0000313" key="3">
    <source>
        <dbReference type="Proteomes" id="UP000619244"/>
    </source>
</evidence>
<name>A0A918U7X9_9ACTN</name>
<dbReference type="InterPro" id="IPR038740">
    <property type="entry name" value="BioF2-like_GNAT_dom"/>
</dbReference>
<evidence type="ECO:0000259" key="1">
    <source>
        <dbReference type="Pfam" id="PF13480"/>
    </source>
</evidence>
<sequence length="331" mass="36114">MIRHSLREHTGADALAVLDRQWRELYAEDDRASYFQSPDWLLAWARQLPETATPIVLAATSTTGRILAALALVRHDNNVTALSAPHAAYVRPVGPHADTPAVAATFAFHLLLLSQNGVNIDLSDVPATSGLAHALADVGDDSAWQCSPDTATALELPLAPASLSRSAQREHTRLQRTWHRLVADQDLAYTRSRHIRDLLAGFDVLNRLHQPGQWPGHATPAQQWRAVLNHIGAADAFVATLSVDRTIVAAQLGVIRGRHCTVLLSALAFTARHLGPDHALLRHLARDLTDEGFTALTLGRAVHGRHTYQHQRQPVWASTLTASSIRLAQAV</sequence>
<organism evidence="2 3">
    <name type="scientific">Streptomyces minutiscleroticus</name>
    <dbReference type="NCBI Taxonomy" id="68238"/>
    <lineage>
        <taxon>Bacteria</taxon>
        <taxon>Bacillati</taxon>
        <taxon>Actinomycetota</taxon>
        <taxon>Actinomycetes</taxon>
        <taxon>Kitasatosporales</taxon>
        <taxon>Streptomycetaceae</taxon>
        <taxon>Streptomyces</taxon>
    </lineage>
</organism>
<dbReference type="RefSeq" id="WP_190194429.1">
    <property type="nucleotide sequence ID" value="NZ_BMVU01000063.1"/>
</dbReference>
<proteinExistence type="predicted"/>
<dbReference type="SUPFAM" id="SSF55729">
    <property type="entry name" value="Acyl-CoA N-acyltransferases (Nat)"/>
    <property type="match status" value="1"/>
</dbReference>
<keyword evidence="3" id="KW-1185">Reference proteome</keyword>
<accession>A0A918U7X9</accession>
<gene>
    <name evidence="2" type="ORF">GCM10010358_70980</name>
</gene>
<reference evidence="2" key="2">
    <citation type="submission" date="2020-09" db="EMBL/GenBank/DDBJ databases">
        <authorList>
            <person name="Sun Q."/>
            <person name="Ohkuma M."/>
        </authorList>
    </citation>
    <scope>NUCLEOTIDE SEQUENCE</scope>
    <source>
        <strain evidence="2">JCM 4790</strain>
    </source>
</reference>